<evidence type="ECO:0000256" key="5">
    <source>
        <dbReference type="ARBA" id="ARBA00023065"/>
    </source>
</evidence>
<dbReference type="PANTHER" id="PTHR43427:SF6">
    <property type="entry name" value="CHLORIDE CHANNEL PROTEIN CLC-E"/>
    <property type="match status" value="1"/>
</dbReference>
<protein>
    <submittedName>
        <fullName evidence="11">Chloride channel protein</fullName>
    </submittedName>
</protein>
<evidence type="ECO:0000256" key="10">
    <source>
        <dbReference type="SAM" id="Phobius"/>
    </source>
</evidence>
<keyword evidence="9" id="KW-0407">Ion channel</keyword>
<feature type="transmembrane region" description="Helical" evidence="10">
    <location>
        <begin position="351"/>
        <end position="372"/>
    </location>
</feature>
<accession>A0A833N7C7</accession>
<dbReference type="InterPro" id="IPR014743">
    <property type="entry name" value="Cl-channel_core"/>
</dbReference>
<dbReference type="GO" id="GO:0005254">
    <property type="term" value="F:chloride channel activity"/>
    <property type="evidence" value="ECO:0007669"/>
    <property type="project" value="UniProtKB-KW"/>
</dbReference>
<keyword evidence="8" id="KW-0868">Chloride</keyword>
<dbReference type="CDD" id="cd00400">
    <property type="entry name" value="Voltage_gated_ClC"/>
    <property type="match status" value="1"/>
</dbReference>
<dbReference type="Pfam" id="PF00654">
    <property type="entry name" value="Voltage_CLC"/>
    <property type="match status" value="1"/>
</dbReference>
<evidence type="ECO:0000256" key="8">
    <source>
        <dbReference type="ARBA" id="ARBA00023214"/>
    </source>
</evidence>
<dbReference type="InterPro" id="IPR050368">
    <property type="entry name" value="ClC-type_chloride_channel"/>
</dbReference>
<comment type="subcellular location">
    <subcellularLocation>
        <location evidence="1">Membrane</location>
        <topology evidence="1">Multi-pass membrane protein</topology>
    </subcellularLocation>
</comment>
<keyword evidence="5" id="KW-0406">Ion transport</keyword>
<dbReference type="Proteomes" id="UP000442694">
    <property type="component" value="Unassembled WGS sequence"/>
</dbReference>
<keyword evidence="3 10" id="KW-0812">Transmembrane</keyword>
<evidence type="ECO:0000256" key="3">
    <source>
        <dbReference type="ARBA" id="ARBA00022692"/>
    </source>
</evidence>
<dbReference type="SUPFAM" id="SSF81340">
    <property type="entry name" value="Clc chloride channel"/>
    <property type="match status" value="1"/>
</dbReference>
<feature type="transmembrane region" description="Helical" evidence="10">
    <location>
        <begin position="75"/>
        <end position="97"/>
    </location>
</feature>
<dbReference type="Gene3D" id="1.10.3080.10">
    <property type="entry name" value="Clc chloride channel"/>
    <property type="match status" value="1"/>
</dbReference>
<reference evidence="11 12" key="1">
    <citation type="submission" date="2019-10" db="EMBL/GenBank/DDBJ databases">
        <title>New genus of Silvanigrellaceae.</title>
        <authorList>
            <person name="Pitt A."/>
            <person name="Hahn M.W."/>
        </authorList>
    </citation>
    <scope>NUCLEOTIDE SEQUENCE [LARGE SCALE GENOMIC DNA]</scope>
    <source>
        <strain evidence="11 12">33A1-SZDP</strain>
    </source>
</reference>
<keyword evidence="4 10" id="KW-1133">Transmembrane helix</keyword>
<proteinExistence type="predicted"/>
<feature type="transmembrane region" description="Helical" evidence="10">
    <location>
        <begin position="319"/>
        <end position="339"/>
    </location>
</feature>
<keyword evidence="2" id="KW-0813">Transport</keyword>
<keyword evidence="6 10" id="KW-0472">Membrane</keyword>
<dbReference type="AlphaFoldDB" id="A0A833N7C7"/>
<evidence type="ECO:0000256" key="7">
    <source>
        <dbReference type="ARBA" id="ARBA00023173"/>
    </source>
</evidence>
<feature type="transmembrane region" description="Helical" evidence="10">
    <location>
        <begin position="247"/>
        <end position="271"/>
    </location>
</feature>
<keyword evidence="7" id="KW-0869">Chloride channel</keyword>
<feature type="transmembrane region" description="Helical" evidence="10">
    <location>
        <begin position="283"/>
        <end position="299"/>
    </location>
</feature>
<keyword evidence="12" id="KW-1185">Reference proteome</keyword>
<dbReference type="PANTHER" id="PTHR43427">
    <property type="entry name" value="CHLORIDE CHANNEL PROTEIN CLC-E"/>
    <property type="match status" value="1"/>
</dbReference>
<sequence length="468" mass="50303">MTYFEKMRFLKGKSFAPKPAIFQKRDFFLCILSLFIGIFIGLLSEALKLVINIVTNLFYFGKFSLSDISPAHHQLGNWAFFIPIIGGLIIGCMARFINPAIYGHGIPETMEKVLLNDSIISKRMLILKPAAAAISIGTGGPFGDEGPIIATGGILGSAFGQIIKTSAYERKILLSAGVAGAVSAAFGSPLGGIFLAIELMLFEFKIRSLIPASVSVIAAEFIRMKFIGDELVFPMSIVTLPSASVEIFCFLIIGLIAGIVAVGITHCVHFLENGYAKLPVHWMWWPALGGVGVGAVGLLEPRVLGAGYLTISQILNGHLLGYSIVSIFILKVITWLIAVSSRTTAGTLAPLFMVGSALGVTLYGIIVNLFPLITLDVKVAALVGMAALFCGVTRAFLASVFITLESTHQFWAAVPVLTGCIAAYIVSLFLMQHSILTQELGKKGVKFPHDENIKASDNENQQKPNDVY</sequence>
<evidence type="ECO:0000256" key="1">
    <source>
        <dbReference type="ARBA" id="ARBA00004141"/>
    </source>
</evidence>
<dbReference type="InterPro" id="IPR001807">
    <property type="entry name" value="ClC"/>
</dbReference>
<evidence type="ECO:0000256" key="4">
    <source>
        <dbReference type="ARBA" id="ARBA00022989"/>
    </source>
</evidence>
<comment type="caution">
    <text evidence="11">The sequence shown here is derived from an EMBL/GenBank/DDBJ whole genome shotgun (WGS) entry which is preliminary data.</text>
</comment>
<organism evidence="11 12">
    <name type="scientific">Fluviispira multicolorata</name>
    <dbReference type="NCBI Taxonomy" id="2654512"/>
    <lineage>
        <taxon>Bacteria</taxon>
        <taxon>Pseudomonadati</taxon>
        <taxon>Bdellovibrionota</taxon>
        <taxon>Oligoflexia</taxon>
        <taxon>Silvanigrellales</taxon>
        <taxon>Silvanigrellaceae</taxon>
        <taxon>Fluviispira</taxon>
    </lineage>
</organism>
<dbReference type="PRINTS" id="PR00762">
    <property type="entry name" value="CLCHANNEL"/>
</dbReference>
<feature type="transmembrane region" description="Helical" evidence="10">
    <location>
        <begin position="410"/>
        <end position="430"/>
    </location>
</feature>
<dbReference type="GO" id="GO:0034707">
    <property type="term" value="C:chloride channel complex"/>
    <property type="evidence" value="ECO:0007669"/>
    <property type="project" value="UniProtKB-KW"/>
</dbReference>
<evidence type="ECO:0000256" key="2">
    <source>
        <dbReference type="ARBA" id="ARBA00022448"/>
    </source>
</evidence>
<evidence type="ECO:0000256" key="9">
    <source>
        <dbReference type="ARBA" id="ARBA00023303"/>
    </source>
</evidence>
<dbReference type="EMBL" id="WFLN01000005">
    <property type="protein sequence ID" value="KAB8032035.1"/>
    <property type="molecule type" value="Genomic_DNA"/>
</dbReference>
<dbReference type="RefSeq" id="WP_152212210.1">
    <property type="nucleotide sequence ID" value="NZ_WFLN01000005.1"/>
</dbReference>
<evidence type="ECO:0000313" key="11">
    <source>
        <dbReference type="EMBL" id="KAB8032035.1"/>
    </source>
</evidence>
<evidence type="ECO:0000256" key="6">
    <source>
        <dbReference type="ARBA" id="ARBA00023136"/>
    </source>
</evidence>
<name>A0A833N7C7_9BACT</name>
<evidence type="ECO:0000313" key="12">
    <source>
        <dbReference type="Proteomes" id="UP000442694"/>
    </source>
</evidence>
<gene>
    <name evidence="11" type="ORF">GCL57_05145</name>
</gene>
<feature type="transmembrane region" description="Helical" evidence="10">
    <location>
        <begin position="172"/>
        <end position="197"/>
    </location>
</feature>
<feature type="transmembrane region" description="Helical" evidence="10">
    <location>
        <begin position="379"/>
        <end position="404"/>
    </location>
</feature>
<feature type="transmembrane region" description="Helical" evidence="10">
    <location>
        <begin position="27"/>
        <end position="55"/>
    </location>
</feature>